<dbReference type="Gene3D" id="3.30.450.40">
    <property type="match status" value="2"/>
</dbReference>
<name>A0A1G6J229_9BACT</name>
<dbReference type="Proteomes" id="UP000199411">
    <property type="component" value="Unassembled WGS sequence"/>
</dbReference>
<dbReference type="CDD" id="cd01949">
    <property type="entry name" value="GGDEF"/>
    <property type="match status" value="1"/>
</dbReference>
<dbReference type="InterPro" id="IPR001633">
    <property type="entry name" value="EAL_dom"/>
</dbReference>
<sequence>MKDVLFKKLPIIIYESIVSIKCENVEIISIDLLENTYVESLTGYTKEELSDPLFWFSKIHEDDKHTILEKLSALKTDESTSCTYRFLTKDGSYLYLKNNVYILEKDGNTYKNIGFVENLTDVFNLQVQLQQSLDLFRLLSDESPVGVYMLGKNSYIYVNQRALDILGYTFDEIKNINPIDLFYEEKDRYKINDILQRRFSGEKFSSNYSEIKMIKKDKSIIYVNLSANTIKYKNEYVAFGTLVDITDQKLIEKLYFVLKEINKLITFVNDEAELFESVCRILVEKLDFELASVGCINENRDFIIKYLNAKNESILEDFKALKISANQDLPYGRGTVAKAIQTGKITLVANINLDESMNYWIEYFKKHGILSACAIPIMFNQSIEYVLLLHSKIINQFNEKYLDILEEIKSDISFALQKIRDQQYKTILDKAIWSSSEWVLITFADGTIEYANKAVSDISGYDLQELINKKPSIFKSGYHSDKFYKNMWDSLLNGKNYTCTFVNKNKKGELFYLNSLIIPVKVNGKISRFVDLSRDITKEIRHLQTIENLSNIYATLSEINQLLVYEKKEEAIFNKITEILIKYAKFKIAYVALTDENNNFYIGASSFENPSHQVFLDFVSEQFNILKTQDNDKFNLHRFPFFKSVKNKRVYIINDENTKDLRPFNTEAAKIGMRSCCSIPIIKKNKSIGAIVALSDKANFFNKNIYELLKEITLDINYALDNIETQRWRDIVMLAIDRNENLIGVMDRNFRLVYVNEAVEKITGFTKDEVIGKHHSIFSSKTHSKEFAINFYKTLTSGKIFSDVITYKTKDEKFFSALVSIVPFIENNQIQYYVSIAKDISKEKTLYEKINYLTNFDALTNLPKRQAFIDYIERFIKRAEIENKIGAIAIINPINFGNINKAYGFEFGNELLKKIAERLGKIVRQIDIVAKLESDKFAVLLKDLSFEEDSLVLMVNIIKVLCDDYNINGTIVKLSFNAGVSLYPKDSKNPKVLLEKAEIAVSDAKEKGEGALGFYRQEVEDSAKEKLSLRYNITKALSNKEFLVYYQPYFDTKTKKIIGAECLLRWKKGDKIIPPLEFIPFLEETGLILNVEEWLKNEIAQSISLRKNKIPISINISPISFKQKRFIDEIASIINLYSIDPSLIVIEMLERTFIEDFPYYKVFLNSLKSYNIKLALDDFGTGYSSLSYLSELPFDYIKIDISFVRKMLFDSKAKSIVETIIYLSHNLGIKTIAEGIENKEQLDMLEKLGCDAMQGFLLSKPITKEEFDRLIGE</sequence>
<feature type="domain" description="PAS" evidence="1">
    <location>
        <begin position="156"/>
        <end position="202"/>
    </location>
</feature>
<feature type="domain" description="PAS" evidence="1">
    <location>
        <begin position="35"/>
        <end position="78"/>
    </location>
</feature>
<dbReference type="AlphaFoldDB" id="A0A1G6J229"/>
<dbReference type="InterPro" id="IPR029016">
    <property type="entry name" value="GAF-like_dom_sf"/>
</dbReference>
<dbReference type="InterPro" id="IPR000160">
    <property type="entry name" value="GGDEF_dom"/>
</dbReference>
<dbReference type="PROSITE" id="PS50883">
    <property type="entry name" value="EAL"/>
    <property type="match status" value="1"/>
</dbReference>
<dbReference type="RefSeq" id="WP_092127761.1">
    <property type="nucleotide sequence ID" value="NZ_FMYU01000002.1"/>
</dbReference>
<dbReference type="CDD" id="cd00130">
    <property type="entry name" value="PAS"/>
    <property type="match status" value="4"/>
</dbReference>
<dbReference type="InterPro" id="IPR035919">
    <property type="entry name" value="EAL_sf"/>
</dbReference>
<dbReference type="Gene3D" id="3.30.70.270">
    <property type="match status" value="1"/>
</dbReference>
<dbReference type="PROSITE" id="PS50112">
    <property type="entry name" value="PAS"/>
    <property type="match status" value="4"/>
</dbReference>
<dbReference type="Gene3D" id="3.30.450.20">
    <property type="entry name" value="PAS domain"/>
    <property type="match status" value="4"/>
</dbReference>
<evidence type="ECO:0000313" key="4">
    <source>
        <dbReference type="EMBL" id="SDC12653.1"/>
    </source>
</evidence>
<dbReference type="SUPFAM" id="SSF55073">
    <property type="entry name" value="Nucleotide cyclase"/>
    <property type="match status" value="1"/>
</dbReference>
<keyword evidence="5" id="KW-1185">Reference proteome</keyword>
<evidence type="ECO:0000259" key="1">
    <source>
        <dbReference type="PROSITE" id="PS50112"/>
    </source>
</evidence>
<dbReference type="InterPro" id="IPR003018">
    <property type="entry name" value="GAF"/>
</dbReference>
<evidence type="ECO:0000313" key="5">
    <source>
        <dbReference type="Proteomes" id="UP000199411"/>
    </source>
</evidence>
<dbReference type="InterPro" id="IPR001610">
    <property type="entry name" value="PAC"/>
</dbReference>
<dbReference type="OrthoDB" id="7673416at2"/>
<dbReference type="EMBL" id="FMYU01000002">
    <property type="protein sequence ID" value="SDC12653.1"/>
    <property type="molecule type" value="Genomic_DNA"/>
</dbReference>
<accession>A0A1G6J229</accession>
<dbReference type="InterPro" id="IPR043128">
    <property type="entry name" value="Rev_trsase/Diguanyl_cyclase"/>
</dbReference>
<dbReference type="SMART" id="SM00052">
    <property type="entry name" value="EAL"/>
    <property type="match status" value="1"/>
</dbReference>
<feature type="domain" description="PAS" evidence="1">
    <location>
        <begin position="735"/>
        <end position="773"/>
    </location>
</feature>
<dbReference type="SUPFAM" id="SSF55785">
    <property type="entry name" value="PYP-like sensor domain (PAS domain)"/>
    <property type="match status" value="4"/>
</dbReference>
<dbReference type="Pfam" id="PF00990">
    <property type="entry name" value="GGDEF"/>
    <property type="match status" value="1"/>
</dbReference>
<dbReference type="NCBIfam" id="TIGR00229">
    <property type="entry name" value="sensory_box"/>
    <property type="match status" value="4"/>
</dbReference>
<dbReference type="Pfam" id="PF08447">
    <property type="entry name" value="PAS_3"/>
    <property type="match status" value="1"/>
</dbReference>
<feature type="domain" description="EAL" evidence="2">
    <location>
        <begin position="1026"/>
        <end position="1273"/>
    </location>
</feature>
<dbReference type="NCBIfam" id="TIGR00254">
    <property type="entry name" value="GGDEF"/>
    <property type="match status" value="1"/>
</dbReference>
<proteinExistence type="predicted"/>
<feature type="domain" description="GGDEF" evidence="3">
    <location>
        <begin position="884"/>
        <end position="1017"/>
    </location>
</feature>
<protein>
    <submittedName>
        <fullName evidence="4">PAS domain S-box-containing protein/diguanylate cyclase (GGDEF) domain-containing protein</fullName>
    </submittedName>
</protein>
<dbReference type="SMART" id="SM00091">
    <property type="entry name" value="PAS"/>
    <property type="match status" value="3"/>
</dbReference>
<organism evidence="4 5">
    <name type="scientific">Desulfurella multipotens</name>
    <dbReference type="NCBI Taxonomy" id="79269"/>
    <lineage>
        <taxon>Bacteria</taxon>
        <taxon>Pseudomonadati</taxon>
        <taxon>Campylobacterota</taxon>
        <taxon>Desulfurellia</taxon>
        <taxon>Desulfurellales</taxon>
        <taxon>Desulfurellaceae</taxon>
        <taxon>Desulfurella</taxon>
    </lineage>
</organism>
<feature type="domain" description="PAS" evidence="1">
    <location>
        <begin position="420"/>
        <end position="469"/>
    </location>
</feature>
<dbReference type="Pfam" id="PF00563">
    <property type="entry name" value="EAL"/>
    <property type="match status" value="1"/>
</dbReference>
<dbReference type="InterPro" id="IPR052155">
    <property type="entry name" value="Biofilm_reg_signaling"/>
</dbReference>
<dbReference type="PROSITE" id="PS50887">
    <property type="entry name" value="GGDEF"/>
    <property type="match status" value="1"/>
</dbReference>
<dbReference type="Pfam" id="PF13426">
    <property type="entry name" value="PAS_9"/>
    <property type="match status" value="3"/>
</dbReference>
<dbReference type="InterPro" id="IPR035965">
    <property type="entry name" value="PAS-like_dom_sf"/>
</dbReference>
<dbReference type="CDD" id="cd01948">
    <property type="entry name" value="EAL"/>
    <property type="match status" value="1"/>
</dbReference>
<dbReference type="InterPro" id="IPR013655">
    <property type="entry name" value="PAS_fold_3"/>
</dbReference>
<dbReference type="PANTHER" id="PTHR44757:SF2">
    <property type="entry name" value="BIOFILM ARCHITECTURE MAINTENANCE PROTEIN MBAA"/>
    <property type="match status" value="1"/>
</dbReference>
<dbReference type="InterPro" id="IPR000014">
    <property type="entry name" value="PAS"/>
</dbReference>
<dbReference type="PANTHER" id="PTHR44757">
    <property type="entry name" value="DIGUANYLATE CYCLASE DGCP"/>
    <property type="match status" value="1"/>
</dbReference>
<dbReference type="SUPFAM" id="SSF141868">
    <property type="entry name" value="EAL domain-like"/>
    <property type="match status" value="1"/>
</dbReference>
<dbReference type="InterPro" id="IPR029787">
    <property type="entry name" value="Nucleotide_cyclase"/>
</dbReference>
<reference evidence="5" key="1">
    <citation type="submission" date="2016-10" db="EMBL/GenBank/DDBJ databases">
        <authorList>
            <person name="Varghese N."/>
            <person name="Submissions S."/>
        </authorList>
    </citation>
    <scope>NUCLEOTIDE SEQUENCE [LARGE SCALE GENOMIC DNA]</scope>
    <source>
        <strain evidence="5">DSM 8415</strain>
    </source>
</reference>
<dbReference type="SMART" id="SM00267">
    <property type="entry name" value="GGDEF"/>
    <property type="match status" value="1"/>
</dbReference>
<gene>
    <name evidence="4" type="ORF">SAMN05660835_00359</name>
</gene>
<dbReference type="SUPFAM" id="SSF55781">
    <property type="entry name" value="GAF domain-like"/>
    <property type="match status" value="2"/>
</dbReference>
<dbReference type="Pfam" id="PF13185">
    <property type="entry name" value="GAF_2"/>
    <property type="match status" value="2"/>
</dbReference>
<evidence type="ECO:0000259" key="3">
    <source>
        <dbReference type="PROSITE" id="PS50887"/>
    </source>
</evidence>
<dbReference type="Gene3D" id="3.20.20.450">
    <property type="entry name" value="EAL domain"/>
    <property type="match status" value="1"/>
</dbReference>
<evidence type="ECO:0000259" key="2">
    <source>
        <dbReference type="PROSITE" id="PS50883"/>
    </source>
</evidence>
<dbReference type="SMART" id="SM00086">
    <property type="entry name" value="PAC"/>
    <property type="match status" value="4"/>
</dbReference>